<organism evidence="10 11">
    <name type="scientific">Bacteroides caccae</name>
    <dbReference type="NCBI Taxonomy" id="47678"/>
    <lineage>
        <taxon>Bacteria</taxon>
        <taxon>Pseudomonadati</taxon>
        <taxon>Bacteroidota</taxon>
        <taxon>Bacteroidia</taxon>
        <taxon>Bacteroidales</taxon>
        <taxon>Bacteroidaceae</taxon>
        <taxon>Bacteroides</taxon>
    </lineage>
</organism>
<accession>A0A412G0F1</accession>
<dbReference type="AlphaFoldDB" id="A0A412G0F1"/>
<dbReference type="InterPro" id="IPR012944">
    <property type="entry name" value="SusD_RagB_dom"/>
</dbReference>
<evidence type="ECO:0000313" key="9">
    <source>
        <dbReference type="EMBL" id="KAA5462770.1"/>
    </source>
</evidence>
<evidence type="ECO:0000256" key="3">
    <source>
        <dbReference type="ARBA" id="ARBA00022729"/>
    </source>
</evidence>
<evidence type="ECO:0000256" key="2">
    <source>
        <dbReference type="ARBA" id="ARBA00006275"/>
    </source>
</evidence>
<comment type="similarity">
    <text evidence="2">Belongs to the SusD family.</text>
</comment>
<comment type="subcellular location">
    <subcellularLocation>
        <location evidence="1">Cell outer membrane</location>
    </subcellularLocation>
</comment>
<gene>
    <name evidence="10" type="ORF">DWY26_03890</name>
    <name evidence="9" type="ORF">F2Y36_12810</name>
</gene>
<reference evidence="9 12" key="2">
    <citation type="journal article" date="2019" name="Nat. Med.">
        <title>A library of human gut bacterial isolates paired with longitudinal multiomics data enables mechanistic microbiome research.</title>
        <authorList>
            <person name="Poyet M."/>
            <person name="Groussin M."/>
            <person name="Gibbons S.M."/>
            <person name="Avila-Pacheco J."/>
            <person name="Jiang X."/>
            <person name="Kearney S.M."/>
            <person name="Perrotta A.R."/>
            <person name="Berdy B."/>
            <person name="Zhao S."/>
            <person name="Lieberman T.D."/>
            <person name="Swanson P.K."/>
            <person name="Smith M."/>
            <person name="Roesemann S."/>
            <person name="Alexander J.E."/>
            <person name="Rich S.A."/>
            <person name="Livny J."/>
            <person name="Vlamakis H."/>
            <person name="Clish C."/>
            <person name="Bullock K."/>
            <person name="Deik A."/>
            <person name="Scott J."/>
            <person name="Pierce K.A."/>
            <person name="Xavier R.J."/>
            <person name="Alm E.J."/>
        </authorList>
    </citation>
    <scope>NUCLEOTIDE SEQUENCE [LARGE SCALE GENOMIC DNA]</scope>
    <source>
        <strain evidence="9 12">BIOML-A31</strain>
    </source>
</reference>
<reference evidence="10 11" key="1">
    <citation type="submission" date="2018-08" db="EMBL/GenBank/DDBJ databases">
        <title>A genome reference for cultivated species of the human gut microbiota.</title>
        <authorList>
            <person name="Zou Y."/>
            <person name="Xue W."/>
            <person name="Luo G."/>
        </authorList>
    </citation>
    <scope>NUCLEOTIDE SEQUENCE [LARGE SCALE GENOMIC DNA]</scope>
    <source>
        <strain evidence="10 11">AF24-29LB</strain>
    </source>
</reference>
<evidence type="ECO:0000256" key="4">
    <source>
        <dbReference type="ARBA" id="ARBA00023136"/>
    </source>
</evidence>
<dbReference type="Proteomes" id="UP000284205">
    <property type="component" value="Unassembled WGS sequence"/>
</dbReference>
<feature type="domain" description="SusD-like N-terminal" evidence="8">
    <location>
        <begin position="28"/>
        <end position="244"/>
    </location>
</feature>
<proteinExistence type="inferred from homology"/>
<dbReference type="Proteomes" id="UP000475905">
    <property type="component" value="Unassembled WGS sequence"/>
</dbReference>
<keyword evidence="4" id="KW-0472">Membrane</keyword>
<comment type="caution">
    <text evidence="10">The sequence shown here is derived from an EMBL/GenBank/DDBJ whole genome shotgun (WGS) entry which is preliminary data.</text>
</comment>
<dbReference type="EMBL" id="QRUO01000002">
    <property type="protein sequence ID" value="RGR73893.1"/>
    <property type="molecule type" value="Genomic_DNA"/>
</dbReference>
<dbReference type="InterPro" id="IPR033985">
    <property type="entry name" value="SusD-like_N"/>
</dbReference>
<keyword evidence="3 6" id="KW-0732">Signal</keyword>
<dbReference type="SUPFAM" id="SSF48452">
    <property type="entry name" value="TPR-like"/>
    <property type="match status" value="1"/>
</dbReference>
<evidence type="ECO:0000313" key="12">
    <source>
        <dbReference type="Proteomes" id="UP000475905"/>
    </source>
</evidence>
<feature type="chain" id="PRO_5036103126" evidence="6">
    <location>
        <begin position="22"/>
        <end position="596"/>
    </location>
</feature>
<evidence type="ECO:0000259" key="8">
    <source>
        <dbReference type="Pfam" id="PF14322"/>
    </source>
</evidence>
<dbReference type="InterPro" id="IPR011990">
    <property type="entry name" value="TPR-like_helical_dom_sf"/>
</dbReference>
<dbReference type="PROSITE" id="PS51257">
    <property type="entry name" value="PROKAR_LIPOPROTEIN"/>
    <property type="match status" value="1"/>
</dbReference>
<dbReference type="Gene3D" id="1.25.40.390">
    <property type="match status" value="1"/>
</dbReference>
<evidence type="ECO:0000313" key="11">
    <source>
        <dbReference type="Proteomes" id="UP000284205"/>
    </source>
</evidence>
<dbReference type="Pfam" id="PF07980">
    <property type="entry name" value="SusD_RagB"/>
    <property type="match status" value="1"/>
</dbReference>
<dbReference type="RefSeq" id="WP_122138999.1">
    <property type="nucleotide sequence ID" value="NZ_CAXSJX010000012.1"/>
</dbReference>
<sequence>MKKVRLIYIFPLLLGTLSSCSDVWDEKTNNEWESKYIWTVSEVAQGVLNNAYRAIPNRPDNYGNNFLDAATDNALTSLYSSSVYKLAMGKYSATDNPLGIWSSCYQQFQYINSFLENGLGDGTKYDKIDADKDAAYKKRLKGEAYFLRAFWGFRMLQQYGGKTDDGRALGYPLALHFITEEEAANVTSFERDTYQKCAEQIMADCDVAIECLPAQYSGDDPVLGATEIGRATQLAAAALKSRTALYAASPAFQSDALTKINGMGDFTVKDEATYNDKWATAAIIADEVLKMNGFGNFYGLKATDLADAGNATPAEFLFRIYFNSRDLENKHFTPYYLGKANTVPSQNLVDAFPMKATGYPISDAQKSGYDPEDPYNGRDNRFYLNIYYHGAVYGNTGSPIDVVYGGKDSQSYDPFASRSGYYLAKFLSRNEKMLDPITSTNAQHYYPILRKAEVFLNYAEAANEAWGPKGKDPDGICKFTAYQVIKTIRQTSGGITDTKYLDEMAASKESFRILIQNERRLELAFENQRYYDIRRCLLPLNEAVKGAVVTKEGNDLVYTSQKVEERKFDDIRYYYSPLPYDECVKNPNLVNNLGWK</sequence>
<dbReference type="GO" id="GO:0009279">
    <property type="term" value="C:cell outer membrane"/>
    <property type="evidence" value="ECO:0007669"/>
    <property type="project" value="UniProtKB-SubCell"/>
</dbReference>
<evidence type="ECO:0000313" key="10">
    <source>
        <dbReference type="EMBL" id="RGR73893.1"/>
    </source>
</evidence>
<evidence type="ECO:0000256" key="6">
    <source>
        <dbReference type="SAM" id="SignalP"/>
    </source>
</evidence>
<protein>
    <submittedName>
        <fullName evidence="10">RagB/SusD family nutrient uptake outer membrane protein</fullName>
    </submittedName>
</protein>
<evidence type="ECO:0000256" key="5">
    <source>
        <dbReference type="ARBA" id="ARBA00023237"/>
    </source>
</evidence>
<evidence type="ECO:0000256" key="1">
    <source>
        <dbReference type="ARBA" id="ARBA00004442"/>
    </source>
</evidence>
<feature type="signal peptide" evidence="6">
    <location>
        <begin position="1"/>
        <end position="21"/>
    </location>
</feature>
<evidence type="ECO:0000259" key="7">
    <source>
        <dbReference type="Pfam" id="PF07980"/>
    </source>
</evidence>
<dbReference type="EMBL" id="VVYP01000015">
    <property type="protein sequence ID" value="KAA5462770.1"/>
    <property type="molecule type" value="Genomic_DNA"/>
</dbReference>
<feature type="domain" description="RagB/SusD" evidence="7">
    <location>
        <begin position="328"/>
        <end position="595"/>
    </location>
</feature>
<dbReference type="Pfam" id="PF14322">
    <property type="entry name" value="SusD-like_3"/>
    <property type="match status" value="1"/>
</dbReference>
<keyword evidence="5" id="KW-0998">Cell outer membrane</keyword>
<name>A0A412G0F1_9BACE</name>